<evidence type="ECO:0000259" key="2">
    <source>
        <dbReference type="Pfam" id="PF09346"/>
    </source>
</evidence>
<evidence type="ECO:0000313" key="3">
    <source>
        <dbReference type="EMBL" id="MCW1926558.1"/>
    </source>
</evidence>
<reference evidence="3 4" key="1">
    <citation type="submission" date="2022-10" db="EMBL/GenBank/DDBJ databases">
        <title>Luteolibacter arcticus strain CCTCC AB 2014275, whole genome shotgun sequencing project.</title>
        <authorList>
            <person name="Zhao G."/>
            <person name="Shen L."/>
        </authorList>
    </citation>
    <scope>NUCLEOTIDE SEQUENCE [LARGE SCALE GENOMIC DNA]</scope>
    <source>
        <strain evidence="3 4">CCTCC AB 2014275</strain>
    </source>
</reference>
<evidence type="ECO:0000256" key="1">
    <source>
        <dbReference type="SAM" id="Phobius"/>
    </source>
</evidence>
<gene>
    <name evidence="3" type="ORF">OKA05_28660</name>
</gene>
<organism evidence="3 4">
    <name type="scientific">Luteolibacter arcticus</name>
    <dbReference type="NCBI Taxonomy" id="1581411"/>
    <lineage>
        <taxon>Bacteria</taxon>
        <taxon>Pseudomonadati</taxon>
        <taxon>Verrucomicrobiota</taxon>
        <taxon>Verrucomicrobiia</taxon>
        <taxon>Verrucomicrobiales</taxon>
        <taxon>Verrucomicrobiaceae</taxon>
        <taxon>Luteolibacter</taxon>
    </lineage>
</organism>
<feature type="transmembrane region" description="Helical" evidence="1">
    <location>
        <begin position="137"/>
        <end position="167"/>
    </location>
</feature>
<dbReference type="EMBL" id="JAPDDT010000029">
    <property type="protein sequence ID" value="MCW1926558.1"/>
    <property type="molecule type" value="Genomic_DNA"/>
</dbReference>
<accession>A0ABT3GSS8</accession>
<dbReference type="InterPro" id="IPR037883">
    <property type="entry name" value="Knr4/Smi1-like_sf"/>
</dbReference>
<name>A0ABT3GSS8_9BACT</name>
<protein>
    <submittedName>
        <fullName evidence="3">SMI1/KNR4 family protein</fullName>
    </submittedName>
</protein>
<feature type="domain" description="Knr4/Smi1-like" evidence="2">
    <location>
        <begin position="3"/>
        <end position="87"/>
    </location>
</feature>
<dbReference type="Pfam" id="PF09346">
    <property type="entry name" value="SMI1_KNR4"/>
    <property type="match status" value="1"/>
</dbReference>
<dbReference type="RefSeq" id="WP_264490666.1">
    <property type="nucleotide sequence ID" value="NZ_JAPDDT010000029.1"/>
</dbReference>
<evidence type="ECO:0000313" key="4">
    <source>
        <dbReference type="Proteomes" id="UP001320876"/>
    </source>
</evidence>
<keyword evidence="1" id="KW-1133">Transmembrane helix</keyword>
<keyword evidence="1" id="KW-0472">Membrane</keyword>
<dbReference type="SUPFAM" id="SSF160631">
    <property type="entry name" value="SMI1/KNR4-like"/>
    <property type="match status" value="1"/>
</dbReference>
<keyword evidence="1" id="KW-0812">Transmembrane</keyword>
<dbReference type="Proteomes" id="UP001320876">
    <property type="component" value="Unassembled WGS sequence"/>
</dbReference>
<sequence>MKADDIVRIERELAVELPADLRRFLAGTRDDFDPDEVAVLDDAEAMIERTLEYRRGFAGMPPWPESWVYLGDEADACPYCLDCATGRVAQLHKGDAGQEPLGQHESFAAYRQNTRREIKAGAAAMEVPSRWRDAVRFYTPVTVALVLMFVVVPLCAYGISVLMGWFFK</sequence>
<comment type="caution">
    <text evidence="3">The sequence shown here is derived from an EMBL/GenBank/DDBJ whole genome shotgun (WGS) entry which is preliminary data.</text>
</comment>
<proteinExistence type="predicted"/>
<dbReference type="InterPro" id="IPR018958">
    <property type="entry name" value="Knr4/Smi1-like_dom"/>
</dbReference>
<keyword evidence="4" id="KW-1185">Reference proteome</keyword>
<dbReference type="Gene3D" id="3.40.1580.10">
    <property type="entry name" value="SMI1/KNR4-like"/>
    <property type="match status" value="1"/>
</dbReference>